<keyword evidence="5" id="KW-0411">Iron-sulfur</keyword>
<keyword evidence="3" id="KW-0479">Metal-binding</keyword>
<dbReference type="InterPro" id="IPR007197">
    <property type="entry name" value="rSAM"/>
</dbReference>
<dbReference type="EMBL" id="MWQY01000010">
    <property type="protein sequence ID" value="ORC35076.1"/>
    <property type="molecule type" value="Genomic_DNA"/>
</dbReference>
<keyword evidence="8" id="KW-1185">Reference proteome</keyword>
<dbReference type="InterPro" id="IPR013785">
    <property type="entry name" value="Aldolase_TIM"/>
</dbReference>
<evidence type="ECO:0000259" key="6">
    <source>
        <dbReference type="Pfam" id="PF04055"/>
    </source>
</evidence>
<comment type="cofactor">
    <cofactor evidence="1">
        <name>[4Fe-4S] cluster</name>
        <dbReference type="ChEBI" id="CHEBI:49883"/>
    </cofactor>
</comment>
<evidence type="ECO:0000256" key="4">
    <source>
        <dbReference type="ARBA" id="ARBA00023004"/>
    </source>
</evidence>
<keyword evidence="4" id="KW-0408">Iron</keyword>
<dbReference type="RefSeq" id="WP_083050533.1">
    <property type="nucleotide sequence ID" value="NZ_MWQY01000010.1"/>
</dbReference>
<name>A0A1Y1RYZ5_9SPIO</name>
<dbReference type="PANTHER" id="PTHR11228:SF7">
    <property type="entry name" value="PQQA PEPTIDE CYCLASE"/>
    <property type="match status" value="1"/>
</dbReference>
<dbReference type="STRING" id="1963862.B4O97_10080"/>
<evidence type="ECO:0000256" key="1">
    <source>
        <dbReference type="ARBA" id="ARBA00001966"/>
    </source>
</evidence>
<reference evidence="7 8" key="1">
    <citation type="submission" date="2017-03" db="EMBL/GenBank/DDBJ databases">
        <title>Draft Genome sequence of Marispirochaeta sp. strain JC444.</title>
        <authorList>
            <person name="Shivani Y."/>
            <person name="Subhash Y."/>
            <person name="Sasikala C."/>
            <person name="Ramana C."/>
        </authorList>
    </citation>
    <scope>NUCLEOTIDE SEQUENCE [LARGE SCALE GENOMIC DNA]</scope>
    <source>
        <strain evidence="7 8">JC444</strain>
    </source>
</reference>
<dbReference type="CDD" id="cd01335">
    <property type="entry name" value="Radical_SAM"/>
    <property type="match status" value="1"/>
</dbReference>
<feature type="domain" description="Radical SAM core" evidence="6">
    <location>
        <begin position="15"/>
        <end position="120"/>
    </location>
</feature>
<keyword evidence="2" id="KW-0949">S-adenosyl-L-methionine</keyword>
<evidence type="ECO:0000256" key="2">
    <source>
        <dbReference type="ARBA" id="ARBA00022691"/>
    </source>
</evidence>
<dbReference type="PANTHER" id="PTHR11228">
    <property type="entry name" value="RADICAL SAM DOMAIN PROTEIN"/>
    <property type="match status" value="1"/>
</dbReference>
<evidence type="ECO:0000313" key="7">
    <source>
        <dbReference type="EMBL" id="ORC35076.1"/>
    </source>
</evidence>
<evidence type="ECO:0000256" key="5">
    <source>
        <dbReference type="ARBA" id="ARBA00023014"/>
    </source>
</evidence>
<comment type="caution">
    <text evidence="7">The sequence shown here is derived from an EMBL/GenBank/DDBJ whole genome shotgun (WGS) entry which is preliminary data.</text>
</comment>
<dbReference type="Proteomes" id="UP000192343">
    <property type="component" value="Unassembled WGS sequence"/>
</dbReference>
<evidence type="ECO:0000313" key="8">
    <source>
        <dbReference type="Proteomes" id="UP000192343"/>
    </source>
</evidence>
<dbReference type="GO" id="GO:0046872">
    <property type="term" value="F:metal ion binding"/>
    <property type="evidence" value="ECO:0007669"/>
    <property type="project" value="UniProtKB-KW"/>
</dbReference>
<dbReference type="Pfam" id="PF04055">
    <property type="entry name" value="Radical_SAM"/>
    <property type="match status" value="1"/>
</dbReference>
<dbReference type="SFLD" id="SFLDS00029">
    <property type="entry name" value="Radical_SAM"/>
    <property type="match status" value="1"/>
</dbReference>
<protein>
    <recommendedName>
        <fullName evidence="6">Radical SAM core domain-containing protein</fullName>
    </recommendedName>
</protein>
<dbReference type="Gene3D" id="3.20.20.70">
    <property type="entry name" value="Aldolase class I"/>
    <property type="match status" value="1"/>
</dbReference>
<dbReference type="InterPro" id="IPR058240">
    <property type="entry name" value="rSAM_sf"/>
</dbReference>
<dbReference type="GO" id="GO:0051536">
    <property type="term" value="F:iron-sulfur cluster binding"/>
    <property type="evidence" value="ECO:0007669"/>
    <property type="project" value="UniProtKB-KW"/>
</dbReference>
<organism evidence="7 8">
    <name type="scientific">Marispirochaeta aestuarii</name>
    <dbReference type="NCBI Taxonomy" id="1963862"/>
    <lineage>
        <taxon>Bacteria</taxon>
        <taxon>Pseudomonadati</taxon>
        <taxon>Spirochaetota</taxon>
        <taxon>Spirochaetia</taxon>
        <taxon>Spirochaetales</taxon>
        <taxon>Spirochaetaceae</taxon>
        <taxon>Marispirochaeta</taxon>
    </lineage>
</organism>
<dbReference type="SUPFAM" id="SSF102114">
    <property type="entry name" value="Radical SAM enzymes"/>
    <property type="match status" value="1"/>
</dbReference>
<sequence length="325" mass="36458">MRISSLFSGGLISNYNCSAACRHCLYRSSPRRDASYIDPEFARSLLHRARSLGCRGMHIGGGEPFLRFRDLLDTVGVFRDAGMRLDYLETNASWFTDKASAIEKLSRLAAAGCDTVMVSICPFHIEFIPLYKPEGVIEACKSAGMNFFIWQEQYYRELSSLDHGRTHTREELEAAFGPDYLLRAAGRFGLTMNGRALESFKPFFRHSSAEEICAANPGACTEAGETSHFHMDLYGNYIPPGCVGFTIDHEDLGSELDPERYPLFLMMLSEGISALYEQARRDSGFIPDPEGYISKCDLCQEIRTWMSKMTFSGELGPAEFYSPAH</sequence>
<proteinExistence type="predicted"/>
<dbReference type="GO" id="GO:0003824">
    <property type="term" value="F:catalytic activity"/>
    <property type="evidence" value="ECO:0007669"/>
    <property type="project" value="InterPro"/>
</dbReference>
<accession>A0A1Y1RYZ5</accession>
<dbReference type="InterPro" id="IPR050377">
    <property type="entry name" value="Radical_SAM_PqqE_MftC-like"/>
</dbReference>
<evidence type="ECO:0000256" key="3">
    <source>
        <dbReference type="ARBA" id="ARBA00022723"/>
    </source>
</evidence>
<dbReference type="OrthoDB" id="9763993at2"/>
<dbReference type="AlphaFoldDB" id="A0A1Y1RYZ5"/>
<gene>
    <name evidence="7" type="ORF">B4O97_10080</name>
</gene>